<dbReference type="GO" id="GO:0015288">
    <property type="term" value="F:porin activity"/>
    <property type="evidence" value="ECO:0007669"/>
    <property type="project" value="InterPro"/>
</dbReference>
<dbReference type="SUPFAM" id="SSF56935">
    <property type="entry name" value="Porins"/>
    <property type="match status" value="1"/>
</dbReference>
<keyword evidence="3" id="KW-1185">Reference proteome</keyword>
<dbReference type="EMBL" id="QUNI01000014">
    <property type="protein sequence ID" value="REG92937.1"/>
    <property type="molecule type" value="Genomic_DNA"/>
</dbReference>
<protein>
    <submittedName>
        <fullName evidence="2">Maltoporin</fullName>
    </submittedName>
</protein>
<dbReference type="GO" id="GO:0034219">
    <property type="term" value="P:carbohydrate transmembrane transport"/>
    <property type="evidence" value="ECO:0007669"/>
    <property type="project" value="InterPro"/>
</dbReference>
<accession>A0A3E0E3S0</accession>
<dbReference type="Gene3D" id="2.40.170.10">
    <property type="entry name" value="Porin, LamB type"/>
    <property type="match status" value="1"/>
</dbReference>
<keyword evidence="1" id="KW-0732">Signal</keyword>
<organism evidence="2 3">
    <name type="scientific">Flavobacterium aquicola</name>
    <dbReference type="NCBI Taxonomy" id="1682742"/>
    <lineage>
        <taxon>Bacteria</taxon>
        <taxon>Pseudomonadati</taxon>
        <taxon>Bacteroidota</taxon>
        <taxon>Flavobacteriia</taxon>
        <taxon>Flavobacteriales</taxon>
        <taxon>Flavobacteriaceae</taxon>
        <taxon>Flavobacterium</taxon>
    </lineage>
</organism>
<dbReference type="GO" id="GO:0016020">
    <property type="term" value="C:membrane"/>
    <property type="evidence" value="ECO:0007669"/>
    <property type="project" value="InterPro"/>
</dbReference>
<dbReference type="RefSeq" id="WP_211319934.1">
    <property type="nucleotide sequence ID" value="NZ_QUNI01000014.1"/>
</dbReference>
<dbReference type="AlphaFoldDB" id="A0A3E0E3S0"/>
<proteinExistence type="predicted"/>
<reference evidence="2 3" key="1">
    <citation type="submission" date="2018-08" db="EMBL/GenBank/DDBJ databases">
        <title>Genomic Encyclopedia of Archaeal and Bacterial Type Strains, Phase II (KMG-II): from individual species to whole genera.</title>
        <authorList>
            <person name="Goeker M."/>
        </authorList>
    </citation>
    <scope>NUCLEOTIDE SEQUENCE [LARGE SCALE GENOMIC DNA]</scope>
    <source>
        <strain evidence="2 3">DSM 100880</strain>
    </source>
</reference>
<dbReference type="Proteomes" id="UP000257136">
    <property type="component" value="Unassembled WGS sequence"/>
</dbReference>
<feature type="chain" id="PRO_5017548467" evidence="1">
    <location>
        <begin position="20"/>
        <end position="468"/>
    </location>
</feature>
<name>A0A3E0E3S0_9FLAO</name>
<dbReference type="InterPro" id="IPR036998">
    <property type="entry name" value="Porin_LamB_sf"/>
</dbReference>
<evidence type="ECO:0000256" key="1">
    <source>
        <dbReference type="SAM" id="SignalP"/>
    </source>
</evidence>
<dbReference type="Pfam" id="PF02264">
    <property type="entry name" value="LamB"/>
    <property type="match status" value="1"/>
</dbReference>
<comment type="caution">
    <text evidence="2">The sequence shown here is derived from an EMBL/GenBank/DDBJ whole genome shotgun (WGS) entry which is preliminary data.</text>
</comment>
<feature type="signal peptide" evidence="1">
    <location>
        <begin position="1"/>
        <end position="19"/>
    </location>
</feature>
<evidence type="ECO:0000313" key="2">
    <source>
        <dbReference type="EMBL" id="REG92937.1"/>
    </source>
</evidence>
<evidence type="ECO:0000313" key="3">
    <source>
        <dbReference type="Proteomes" id="UP000257136"/>
    </source>
</evidence>
<sequence>MKNQLTLIFLFLFSLNTLGQSPTISNKNFSLGSYGRAGIAKSLGAANTDFPQSLNLNGMGSIGGRFEENDYFELVTALHFDPAIAGQEKTKINVQARFSFYTTQGQLIGNVSNKAIGGITTALPEVYAEANNIMGSDWSVWIGARLNRGDDIHIIDHYYFDDHSGQGVGIKYKNTQFSQIFTGSIDTTSTLPPNFYLNIVNGTPTLGLRNRYVSILEHKIIIKEGYIKLLAEYQRLPSGTAQDADTFYNYPADNGYVVGAKYLKNFNSKIPGSFNAISARYGTGIANGGDGGSSRTYVTYGAPNIETNSFKKAYSMALTETFLLNINKNYSLNGYAIYTKSRGASDSLNKAPDYLGKQLLFNRKQDIAVGARGTWFIKDWLHLLHEFDLAWRKDGTQEFGQMTKFTIAPTFVPTAIRDVWARPHFRIVYSVAHYNKFAADNLYSPYLAQSGTKDWGQYLGAKVEWWLW</sequence>
<gene>
    <name evidence="2" type="ORF">C8P67_11433</name>
</gene>
<dbReference type="InterPro" id="IPR003192">
    <property type="entry name" value="Porin_LamB"/>
</dbReference>